<dbReference type="AlphaFoldDB" id="A0A4U9HUF0"/>
<dbReference type="GO" id="GO:0016798">
    <property type="term" value="F:hydrolase activity, acting on glycosyl bonds"/>
    <property type="evidence" value="ECO:0007669"/>
    <property type="project" value="UniProtKB-KW"/>
</dbReference>
<name>A0A4U9HUF0_9ENTR</name>
<evidence type="ECO:0000313" key="2">
    <source>
        <dbReference type="Proteomes" id="UP000310719"/>
    </source>
</evidence>
<sequence>MSRSTPCVNSRKRNFLTTLLFSHGTPMLLAGDEFGRSQLGNNNGYCPGQ</sequence>
<dbReference type="EMBL" id="LR590464">
    <property type="protein sequence ID" value="VTP68212.1"/>
    <property type="molecule type" value="Genomic_DNA"/>
</dbReference>
<reference evidence="1 2" key="1">
    <citation type="submission" date="2019-05" db="EMBL/GenBank/DDBJ databases">
        <authorList>
            <consortium name="Pathogen Informatics"/>
        </authorList>
    </citation>
    <scope>NUCLEOTIDE SEQUENCE [LARGE SCALE GENOMIC DNA]</scope>
    <source>
        <strain evidence="1 2">NCTC13032</strain>
    </source>
</reference>
<dbReference type="EC" id="3.2.1.-" evidence="1"/>
<proteinExistence type="predicted"/>
<dbReference type="Proteomes" id="UP000310719">
    <property type="component" value="Chromosome"/>
</dbReference>
<organism evidence="1 2">
    <name type="scientific">Leclercia adecarboxylata</name>
    <dbReference type="NCBI Taxonomy" id="83655"/>
    <lineage>
        <taxon>Bacteria</taxon>
        <taxon>Pseudomonadati</taxon>
        <taxon>Pseudomonadota</taxon>
        <taxon>Gammaproteobacteria</taxon>
        <taxon>Enterobacterales</taxon>
        <taxon>Enterobacteriaceae</taxon>
        <taxon>Leclercia</taxon>
    </lineage>
</organism>
<dbReference type="SUPFAM" id="SSF51445">
    <property type="entry name" value="(Trans)glycosidases"/>
    <property type="match status" value="1"/>
</dbReference>
<dbReference type="Gene3D" id="3.20.20.80">
    <property type="entry name" value="Glycosidases"/>
    <property type="match status" value="1"/>
</dbReference>
<dbReference type="InterPro" id="IPR017853">
    <property type="entry name" value="GH"/>
</dbReference>
<protein>
    <submittedName>
        <fullName evidence="1">Glycogen debranching enzyme</fullName>
        <ecNumber evidence="1">3.2.1.-</ecNumber>
    </submittedName>
</protein>
<gene>
    <name evidence="1" type="primary">glgX_1</name>
    <name evidence="1" type="ORF">NCTC13032_03441</name>
</gene>
<evidence type="ECO:0000313" key="1">
    <source>
        <dbReference type="EMBL" id="VTP68212.1"/>
    </source>
</evidence>
<accession>A0A4U9HUF0</accession>
<keyword evidence="1" id="KW-0378">Hydrolase</keyword>
<keyword evidence="1" id="KW-0326">Glycosidase</keyword>